<dbReference type="Proteomes" id="UP000605897">
    <property type="component" value="Unassembled WGS sequence"/>
</dbReference>
<keyword evidence="2" id="KW-1185">Reference proteome</keyword>
<protein>
    <recommendedName>
        <fullName evidence="3">DUF1330 domain-containing protein</fullName>
    </recommendedName>
</protein>
<dbReference type="EMBL" id="BNAU01000005">
    <property type="protein sequence ID" value="GHF07496.1"/>
    <property type="molecule type" value="Genomic_DNA"/>
</dbReference>
<dbReference type="SUPFAM" id="SSF54909">
    <property type="entry name" value="Dimeric alpha+beta barrel"/>
    <property type="match status" value="1"/>
</dbReference>
<evidence type="ECO:0000313" key="1">
    <source>
        <dbReference type="EMBL" id="GHF07496.1"/>
    </source>
</evidence>
<accession>A0ABQ3J6R5</accession>
<evidence type="ECO:0000313" key="2">
    <source>
        <dbReference type="Proteomes" id="UP000605897"/>
    </source>
</evidence>
<reference evidence="2" key="1">
    <citation type="journal article" date="2019" name="Int. J. Syst. Evol. Microbiol.">
        <title>The Global Catalogue of Microorganisms (GCM) 10K type strain sequencing project: providing services to taxonomists for standard genome sequencing and annotation.</title>
        <authorList>
            <consortium name="The Broad Institute Genomics Platform"/>
            <consortium name="The Broad Institute Genome Sequencing Center for Infectious Disease"/>
            <person name="Wu L."/>
            <person name="Ma J."/>
        </authorList>
    </citation>
    <scope>NUCLEOTIDE SEQUENCE [LARGE SCALE GENOMIC DNA]</scope>
    <source>
        <strain evidence="2">CGMCC 4.7677</strain>
    </source>
</reference>
<evidence type="ECO:0008006" key="3">
    <source>
        <dbReference type="Google" id="ProtNLM"/>
    </source>
</evidence>
<comment type="caution">
    <text evidence="1">The sequence shown here is derived from an EMBL/GenBank/DDBJ whole genome shotgun (WGS) entry which is preliminary data.</text>
</comment>
<dbReference type="InterPro" id="IPR011008">
    <property type="entry name" value="Dimeric_a/b-barrel"/>
</dbReference>
<gene>
    <name evidence="1" type="ORF">GCM10017786_46400</name>
</gene>
<organism evidence="1 2">
    <name type="scientific">Amycolatopsis deserti</name>
    <dbReference type="NCBI Taxonomy" id="185696"/>
    <lineage>
        <taxon>Bacteria</taxon>
        <taxon>Bacillati</taxon>
        <taxon>Actinomycetota</taxon>
        <taxon>Actinomycetes</taxon>
        <taxon>Pseudonocardiales</taxon>
        <taxon>Pseudonocardiaceae</taxon>
        <taxon>Amycolatopsis</taxon>
    </lineage>
</organism>
<name>A0ABQ3J6R5_9PSEU</name>
<sequence>MRKAGRAVGADVRGVVHGRWSSGLDGRMTITFLLIARLPDGGAETFDAYEDRVLPLLAEYGGRLDRRVRSFDDRTEVHLVAFPGEPEFEAYRDDPRRAAHARLLEQSGAVIELLPVRDLTSRNPPSGR</sequence>
<proteinExistence type="predicted"/>